<dbReference type="EMBL" id="VJMJ01000147">
    <property type="protein sequence ID" value="KAF0731056.1"/>
    <property type="molecule type" value="Genomic_DNA"/>
</dbReference>
<accession>A0A6G0WU48</accession>
<evidence type="ECO:0000313" key="4">
    <source>
        <dbReference type="EMBL" id="KAF0731056.1"/>
    </source>
</evidence>
<dbReference type="GO" id="GO:0046872">
    <property type="term" value="F:metal ion binding"/>
    <property type="evidence" value="ECO:0007669"/>
    <property type="project" value="UniProtKB-KW"/>
</dbReference>
<comment type="caution">
    <text evidence="4">The sequence shown here is derived from an EMBL/GenBank/DDBJ whole genome shotgun (WGS) entry which is preliminary data.</text>
</comment>
<keyword evidence="5" id="KW-1185">Reference proteome</keyword>
<feature type="domain" description="DDE Tnp4" evidence="3">
    <location>
        <begin position="123"/>
        <end position="262"/>
    </location>
</feature>
<name>A0A6G0WU48_9STRA</name>
<gene>
    <name evidence="4" type="ORF">Ae201684_011604</name>
</gene>
<evidence type="ECO:0000256" key="1">
    <source>
        <dbReference type="ARBA" id="ARBA00001968"/>
    </source>
</evidence>
<sequence>MMTMTNFTMSKFNSLWGLCEAQINASWYEGRGRRNQTSSKDAFFMMLSVLKHYRTWDKHAADFNLRVPTIERMMTRMITIAEPILVSILIRPVAMTSQRRQQFVFQNFPEALYATDVKFQPANRPNLSYLDAKRYYSSKHKLDGFKLEGSVALPGRYVNVCDHVPGSVSDLTVFVNRIEVHTSALKKTDSEKNIPDNGEGSTDFPDSWAVLQDKGYQGVDEAARSIRPKKKPIGSTLSRQELERNQRVSLDRVLVENMFGRTCQLRKIAYSTFTWSEAKFDVVQRLVWALTNYHTSLHPLRAQDNGFYREVLARYYSMGEGREDRRRRQREQSLDRRNVRLQLDRAGRQGILDSQLTQI</sequence>
<reference evidence="4 5" key="1">
    <citation type="submission" date="2019-07" db="EMBL/GenBank/DDBJ databases">
        <title>Genomics analysis of Aphanomyces spp. identifies a new class of oomycete effector associated with host adaptation.</title>
        <authorList>
            <person name="Gaulin E."/>
        </authorList>
    </citation>
    <scope>NUCLEOTIDE SEQUENCE [LARGE SCALE GENOMIC DNA]</scope>
    <source>
        <strain evidence="4 5">ATCC 201684</strain>
    </source>
</reference>
<keyword evidence="2" id="KW-0479">Metal-binding</keyword>
<protein>
    <recommendedName>
        <fullName evidence="3">DDE Tnp4 domain-containing protein</fullName>
    </recommendedName>
</protein>
<dbReference type="AlphaFoldDB" id="A0A6G0WU48"/>
<evidence type="ECO:0000256" key="2">
    <source>
        <dbReference type="ARBA" id="ARBA00022723"/>
    </source>
</evidence>
<dbReference type="VEuPathDB" id="FungiDB:AeMF1_015637"/>
<dbReference type="InterPro" id="IPR027806">
    <property type="entry name" value="HARBI1_dom"/>
</dbReference>
<dbReference type="Proteomes" id="UP000481153">
    <property type="component" value="Unassembled WGS sequence"/>
</dbReference>
<proteinExistence type="predicted"/>
<comment type="cofactor">
    <cofactor evidence="1">
        <name>a divalent metal cation</name>
        <dbReference type="ChEBI" id="CHEBI:60240"/>
    </cofactor>
</comment>
<dbReference type="Pfam" id="PF13359">
    <property type="entry name" value="DDE_Tnp_4"/>
    <property type="match status" value="1"/>
</dbReference>
<organism evidence="4 5">
    <name type="scientific">Aphanomyces euteiches</name>
    <dbReference type="NCBI Taxonomy" id="100861"/>
    <lineage>
        <taxon>Eukaryota</taxon>
        <taxon>Sar</taxon>
        <taxon>Stramenopiles</taxon>
        <taxon>Oomycota</taxon>
        <taxon>Saprolegniomycetes</taxon>
        <taxon>Saprolegniales</taxon>
        <taxon>Verrucalvaceae</taxon>
        <taxon>Aphanomyces</taxon>
    </lineage>
</organism>
<evidence type="ECO:0000313" key="5">
    <source>
        <dbReference type="Proteomes" id="UP000481153"/>
    </source>
</evidence>
<evidence type="ECO:0000259" key="3">
    <source>
        <dbReference type="Pfam" id="PF13359"/>
    </source>
</evidence>